<protein>
    <submittedName>
        <fullName evidence="2">Uncharacterized protein</fullName>
    </submittedName>
</protein>
<organism evidence="2 3">
    <name type="scientific">Mycena albidolilacea</name>
    <dbReference type="NCBI Taxonomy" id="1033008"/>
    <lineage>
        <taxon>Eukaryota</taxon>
        <taxon>Fungi</taxon>
        <taxon>Dikarya</taxon>
        <taxon>Basidiomycota</taxon>
        <taxon>Agaricomycotina</taxon>
        <taxon>Agaricomycetes</taxon>
        <taxon>Agaricomycetidae</taxon>
        <taxon>Agaricales</taxon>
        <taxon>Marasmiineae</taxon>
        <taxon>Mycenaceae</taxon>
        <taxon>Mycena</taxon>
    </lineage>
</organism>
<accession>A0AAD6Z0N0</accession>
<evidence type="ECO:0000313" key="3">
    <source>
        <dbReference type="Proteomes" id="UP001218218"/>
    </source>
</evidence>
<reference evidence="2" key="1">
    <citation type="submission" date="2023-03" db="EMBL/GenBank/DDBJ databases">
        <title>Massive genome expansion in bonnet fungi (Mycena s.s.) driven by repeated elements and novel gene families across ecological guilds.</title>
        <authorList>
            <consortium name="Lawrence Berkeley National Laboratory"/>
            <person name="Harder C.B."/>
            <person name="Miyauchi S."/>
            <person name="Viragh M."/>
            <person name="Kuo A."/>
            <person name="Thoen E."/>
            <person name="Andreopoulos B."/>
            <person name="Lu D."/>
            <person name="Skrede I."/>
            <person name="Drula E."/>
            <person name="Henrissat B."/>
            <person name="Morin E."/>
            <person name="Kohler A."/>
            <person name="Barry K."/>
            <person name="LaButti K."/>
            <person name="Morin E."/>
            <person name="Salamov A."/>
            <person name="Lipzen A."/>
            <person name="Mereny Z."/>
            <person name="Hegedus B."/>
            <person name="Baldrian P."/>
            <person name="Stursova M."/>
            <person name="Weitz H."/>
            <person name="Taylor A."/>
            <person name="Grigoriev I.V."/>
            <person name="Nagy L.G."/>
            <person name="Martin F."/>
            <person name="Kauserud H."/>
        </authorList>
    </citation>
    <scope>NUCLEOTIDE SEQUENCE</scope>
    <source>
        <strain evidence="2">CBHHK002</strain>
    </source>
</reference>
<sequence>MVKSGEFEGLTPWTAGGGLTLKMLIGAFYGHAHNQSCQLKHLATYVLGLGLEDLETCERFFSKSNGLAQAIATYLAYMDTFETYANLSMFPISVKFNELDDALVSTTKAFEANSLHESLETHLSYKQALEQINLEDSLKFAMDQAGISRPEVFNEWLRQEQEYLRGLSKEPEAETDKMEYYTRLAVQEMEKKMDILVQWTVNDEEYENAAALVASRHYRMALNKLEELVVKRLFKLTKMNMSGTGYKLWKYIAKALQTRLTIRAALGRYNATATSMDPPHRTLKWEVVEFTFLSDFDLLQDPEGNAAIHPWATTAARALMDTHFKILRAKEEIQRPNIEIRRLVANIRDEQDFLVAKEEIRETDPDLAFFVHRYRMERGHFDDTHMKRLRKLQATYKERFTGTIELGDQQVQREVLEAEMHRVLAGGNSGDDGWETDNGDEEEEEEELARAIETVVVLATDKDETD</sequence>
<dbReference type="Pfam" id="PF18758">
    <property type="entry name" value="KDZ"/>
    <property type="match status" value="1"/>
</dbReference>
<keyword evidence="3" id="KW-1185">Reference proteome</keyword>
<dbReference type="Proteomes" id="UP001218218">
    <property type="component" value="Unassembled WGS sequence"/>
</dbReference>
<dbReference type="InterPro" id="IPR040521">
    <property type="entry name" value="KDZ"/>
</dbReference>
<gene>
    <name evidence="2" type="ORF">DFH08DRAFT_826278</name>
</gene>
<name>A0AAD6Z0N0_9AGAR</name>
<evidence type="ECO:0000256" key="1">
    <source>
        <dbReference type="SAM" id="MobiDB-lite"/>
    </source>
</evidence>
<dbReference type="AlphaFoldDB" id="A0AAD6Z0N0"/>
<feature type="region of interest" description="Disordered" evidence="1">
    <location>
        <begin position="425"/>
        <end position="448"/>
    </location>
</feature>
<dbReference type="EMBL" id="JARIHO010000111">
    <property type="protein sequence ID" value="KAJ7302814.1"/>
    <property type="molecule type" value="Genomic_DNA"/>
</dbReference>
<comment type="caution">
    <text evidence="2">The sequence shown here is derived from an EMBL/GenBank/DDBJ whole genome shotgun (WGS) entry which is preliminary data.</text>
</comment>
<proteinExistence type="predicted"/>
<feature type="compositionally biased region" description="Acidic residues" evidence="1">
    <location>
        <begin position="432"/>
        <end position="447"/>
    </location>
</feature>
<evidence type="ECO:0000313" key="2">
    <source>
        <dbReference type="EMBL" id="KAJ7302814.1"/>
    </source>
</evidence>